<dbReference type="GeneID" id="63706987"/>
<evidence type="ECO:0000256" key="5">
    <source>
        <dbReference type="ARBA" id="ARBA00022801"/>
    </source>
</evidence>
<name>A0A135L8Y4_PENPA</name>
<sequence>MVVAHRAMRDQVFRKTMSPSDAVTLYDAGAGQSQGGRKHQEDRCALILPDRFPSNSQDKVAFFAVYDGHGSALVSEHVNNTMHHLLGRRPELARDDWAGAIKAALAEEDRILLDTFKYQSAEPAISGSTVAICCINLTKGELVISNLGDTHVILAERDLQTEHPYHIRRLTEAHKPGVPREKSRIEQAGGAVINRNGTQRVGGLGMRLALKIKYLLVGIGSLNISRALGDLQYKNPVNTFTDNPVPDPASSAGSRPETRGDFLSNDPYTSRRTLRTDRRYLLLVVSDGVTDRVDDTTLVQHVMKLSMRGKPASEIAQEIATNSASRPHSDNATCIVAMLDGQGS</sequence>
<dbReference type="Gene3D" id="3.60.40.10">
    <property type="entry name" value="PPM-type phosphatase domain"/>
    <property type="match status" value="1"/>
</dbReference>
<dbReference type="InterPro" id="IPR000222">
    <property type="entry name" value="PP2C_BS"/>
</dbReference>
<gene>
    <name evidence="12" type="ORF">PGRI_039740</name>
</gene>
<dbReference type="RefSeq" id="XP_040643961.1">
    <property type="nucleotide sequence ID" value="XM_040791687.1"/>
</dbReference>
<comment type="similarity">
    <text evidence="2 9">Belongs to the PP2C family.</text>
</comment>
<comment type="cofactor">
    <cofactor evidence="1">
        <name>Mn(2+)</name>
        <dbReference type="ChEBI" id="CHEBI:29035"/>
    </cofactor>
</comment>
<feature type="domain" description="PPM-type phosphatase" evidence="11">
    <location>
        <begin position="27"/>
        <end position="339"/>
    </location>
</feature>
<dbReference type="EMBL" id="LHQR01000071">
    <property type="protein sequence ID" value="KXG45425.1"/>
    <property type="molecule type" value="Genomic_DNA"/>
</dbReference>
<evidence type="ECO:0000313" key="13">
    <source>
        <dbReference type="Proteomes" id="UP000070168"/>
    </source>
</evidence>
<dbReference type="OrthoDB" id="659at2759"/>
<evidence type="ECO:0000256" key="4">
    <source>
        <dbReference type="ARBA" id="ARBA00022723"/>
    </source>
</evidence>
<dbReference type="PROSITE" id="PS01032">
    <property type="entry name" value="PPM_1"/>
    <property type="match status" value="1"/>
</dbReference>
<dbReference type="InterPro" id="IPR015655">
    <property type="entry name" value="PP2C"/>
</dbReference>
<evidence type="ECO:0000256" key="8">
    <source>
        <dbReference type="ARBA" id="ARBA00023211"/>
    </source>
</evidence>
<evidence type="ECO:0000256" key="6">
    <source>
        <dbReference type="ARBA" id="ARBA00022842"/>
    </source>
</evidence>
<comment type="caution">
    <text evidence="12">The sequence shown here is derived from an EMBL/GenBank/DDBJ whole genome shotgun (WGS) entry which is preliminary data.</text>
</comment>
<keyword evidence="13" id="KW-1185">Reference proteome</keyword>
<dbReference type="GO" id="GO:0004722">
    <property type="term" value="F:protein serine/threonine phosphatase activity"/>
    <property type="evidence" value="ECO:0007669"/>
    <property type="project" value="UniProtKB-EC"/>
</dbReference>
<dbReference type="OMA" id="HVMKLSM"/>
<dbReference type="PROSITE" id="PS51746">
    <property type="entry name" value="PPM_2"/>
    <property type="match status" value="1"/>
</dbReference>
<keyword evidence="6" id="KW-0460">Magnesium</keyword>
<dbReference type="AlphaFoldDB" id="A0A135L8Y4"/>
<keyword evidence="4" id="KW-0479">Metal-binding</keyword>
<dbReference type="SUPFAM" id="SSF81606">
    <property type="entry name" value="PP2C-like"/>
    <property type="match status" value="1"/>
</dbReference>
<keyword evidence="8" id="KW-0464">Manganese</keyword>
<dbReference type="GO" id="GO:0046872">
    <property type="term" value="F:metal ion binding"/>
    <property type="evidence" value="ECO:0007669"/>
    <property type="project" value="UniProtKB-KW"/>
</dbReference>
<keyword evidence="5 9" id="KW-0378">Hydrolase</keyword>
<evidence type="ECO:0000313" key="12">
    <source>
        <dbReference type="EMBL" id="KXG45425.1"/>
    </source>
</evidence>
<organism evidence="12 13">
    <name type="scientific">Penicillium patulum</name>
    <name type="common">Penicillium griseofulvum</name>
    <dbReference type="NCBI Taxonomy" id="5078"/>
    <lineage>
        <taxon>Eukaryota</taxon>
        <taxon>Fungi</taxon>
        <taxon>Dikarya</taxon>
        <taxon>Ascomycota</taxon>
        <taxon>Pezizomycotina</taxon>
        <taxon>Eurotiomycetes</taxon>
        <taxon>Eurotiomycetidae</taxon>
        <taxon>Eurotiales</taxon>
        <taxon>Aspergillaceae</taxon>
        <taxon>Penicillium</taxon>
    </lineage>
</organism>
<evidence type="ECO:0000256" key="2">
    <source>
        <dbReference type="ARBA" id="ARBA00006702"/>
    </source>
</evidence>
<dbReference type="Pfam" id="PF00481">
    <property type="entry name" value="PP2C"/>
    <property type="match status" value="1"/>
</dbReference>
<dbReference type="STRING" id="5078.A0A135L8Y4"/>
<keyword evidence="7 9" id="KW-0904">Protein phosphatase</keyword>
<protein>
    <recommendedName>
        <fullName evidence="3">protein-serine/threonine phosphatase</fullName>
        <ecNumber evidence="3">3.1.3.16</ecNumber>
    </recommendedName>
</protein>
<dbReference type="SMART" id="SM00332">
    <property type="entry name" value="PP2Cc"/>
    <property type="match status" value="1"/>
</dbReference>
<proteinExistence type="inferred from homology"/>
<dbReference type="Proteomes" id="UP000070168">
    <property type="component" value="Unassembled WGS sequence"/>
</dbReference>
<dbReference type="CDD" id="cd00143">
    <property type="entry name" value="PP2Cc"/>
    <property type="match status" value="1"/>
</dbReference>
<dbReference type="InterPro" id="IPR036457">
    <property type="entry name" value="PPM-type-like_dom_sf"/>
</dbReference>
<feature type="region of interest" description="Disordered" evidence="10">
    <location>
        <begin position="239"/>
        <end position="269"/>
    </location>
</feature>
<accession>A0A135L8Y4</accession>
<evidence type="ECO:0000256" key="3">
    <source>
        <dbReference type="ARBA" id="ARBA00013081"/>
    </source>
</evidence>
<evidence type="ECO:0000256" key="9">
    <source>
        <dbReference type="RuleBase" id="RU003465"/>
    </source>
</evidence>
<evidence type="ECO:0000256" key="10">
    <source>
        <dbReference type="SAM" id="MobiDB-lite"/>
    </source>
</evidence>
<dbReference type="InterPro" id="IPR001932">
    <property type="entry name" value="PPM-type_phosphatase-like_dom"/>
</dbReference>
<evidence type="ECO:0000256" key="7">
    <source>
        <dbReference type="ARBA" id="ARBA00022912"/>
    </source>
</evidence>
<dbReference type="PANTHER" id="PTHR13832">
    <property type="entry name" value="PROTEIN PHOSPHATASE 2C"/>
    <property type="match status" value="1"/>
</dbReference>
<evidence type="ECO:0000256" key="1">
    <source>
        <dbReference type="ARBA" id="ARBA00001936"/>
    </source>
</evidence>
<evidence type="ECO:0000259" key="11">
    <source>
        <dbReference type="PROSITE" id="PS51746"/>
    </source>
</evidence>
<dbReference type="EC" id="3.1.3.16" evidence="3"/>
<reference evidence="12 13" key="1">
    <citation type="journal article" date="2016" name="BMC Genomics">
        <title>Genome sequencing and secondary metabolism of the postharvest pathogen Penicillium griseofulvum.</title>
        <authorList>
            <person name="Banani H."/>
            <person name="Marcet-Houben M."/>
            <person name="Ballester A.R."/>
            <person name="Abbruscato P."/>
            <person name="Gonzalez-Candelas L."/>
            <person name="Gabaldon T."/>
            <person name="Spadaro D."/>
        </authorList>
    </citation>
    <scope>NUCLEOTIDE SEQUENCE [LARGE SCALE GENOMIC DNA]</scope>
    <source>
        <strain evidence="12 13">PG3</strain>
    </source>
</reference>
<dbReference type="PANTHER" id="PTHR13832:SF803">
    <property type="entry name" value="PROTEIN PHOSPHATASE 1G"/>
    <property type="match status" value="1"/>
</dbReference>